<evidence type="ECO:0000313" key="4">
    <source>
        <dbReference type="Proteomes" id="UP000295756"/>
    </source>
</evidence>
<dbReference type="PANTHER" id="PTHR33799">
    <property type="entry name" value="PTS PERMEASE-RELATED-RELATED"/>
    <property type="match status" value="1"/>
</dbReference>
<organism evidence="3 4">
    <name type="scientific">Leuconostoc kimchii</name>
    <dbReference type="NCBI Taxonomy" id="136609"/>
    <lineage>
        <taxon>Bacteria</taxon>
        <taxon>Bacillati</taxon>
        <taxon>Bacillota</taxon>
        <taxon>Bacilli</taxon>
        <taxon>Lactobacillales</taxon>
        <taxon>Lactobacillaceae</taxon>
        <taxon>Leuconostoc</taxon>
    </lineage>
</organism>
<sequence length="143" mass="15376">MKNLILVSHGQFSEGLRDALSMFIGDDIATVKAIGFQSDEDIGQFETRVKKLVASFDVDASLIVLADIIGGSPLTAVTNILNQQDKLTNTVILGGMNFPMALNAAILKDSLDQDAFVTAILNEATTAVKKFEIANESDDDEEI</sequence>
<protein>
    <submittedName>
        <fullName evidence="3">PTS fructose transporter subunit IIA</fullName>
    </submittedName>
</protein>
<dbReference type="InterPro" id="IPR004701">
    <property type="entry name" value="PTS_EIIA_man-typ"/>
</dbReference>
<dbReference type="PANTHER" id="PTHR33799:SF1">
    <property type="entry name" value="PTS SYSTEM MANNOSE-SPECIFIC EIIAB COMPONENT-RELATED"/>
    <property type="match status" value="1"/>
</dbReference>
<dbReference type="EMBL" id="CP037939">
    <property type="protein sequence ID" value="QBR47669.1"/>
    <property type="molecule type" value="Genomic_DNA"/>
</dbReference>
<dbReference type="PROSITE" id="PS51096">
    <property type="entry name" value="PTS_EIIA_TYPE_4"/>
    <property type="match status" value="1"/>
</dbReference>
<dbReference type="InterPro" id="IPR036662">
    <property type="entry name" value="PTS_EIIA_man-typ_sf"/>
</dbReference>
<dbReference type="InterPro" id="IPR051471">
    <property type="entry name" value="Bacterial_PTS_sugar_comp"/>
</dbReference>
<feature type="domain" description="PTS EIIA type-4" evidence="2">
    <location>
        <begin position="1"/>
        <end position="128"/>
    </location>
</feature>
<dbReference type="RefSeq" id="WP_013104115.1">
    <property type="nucleotide sequence ID" value="NZ_CP037939.1"/>
</dbReference>
<dbReference type="Pfam" id="PF03610">
    <property type="entry name" value="EIIA-man"/>
    <property type="match status" value="1"/>
</dbReference>
<gene>
    <name evidence="3" type="ORF">EW139_05865</name>
</gene>
<dbReference type="Proteomes" id="UP000295756">
    <property type="component" value="Chromosome"/>
</dbReference>
<accession>A0ABX5SML2</accession>
<evidence type="ECO:0000259" key="2">
    <source>
        <dbReference type="PROSITE" id="PS51096"/>
    </source>
</evidence>
<proteinExistence type="predicted"/>
<keyword evidence="4" id="KW-1185">Reference proteome</keyword>
<name>A0ABX5SML2_9LACO</name>
<evidence type="ECO:0000313" key="3">
    <source>
        <dbReference type="EMBL" id="QBR47669.1"/>
    </source>
</evidence>
<reference evidence="3 4" key="1">
    <citation type="submission" date="2019-03" db="EMBL/GenBank/DDBJ databases">
        <title>Complete Genome Sequence of Leuconostoc kimchii strain NKJ218 Isolated from Homemade Kimchi.</title>
        <authorList>
            <person name="Jung J.Y."/>
            <person name="Jin H.M."/>
            <person name="Jung J.-W."/>
            <person name="Lee S.-Y."/>
            <person name="Ryu B.-G."/>
            <person name="Han S.-S."/>
            <person name="Kang H.K."/>
            <person name="Choi H.W."/>
            <person name="Chung E.J."/>
            <person name="Choi K.-M."/>
        </authorList>
    </citation>
    <scope>NUCLEOTIDE SEQUENCE [LARGE SCALE GENOMIC DNA]</scope>
    <source>
        <strain evidence="3 4">NKJ218</strain>
    </source>
</reference>
<evidence type="ECO:0000256" key="1">
    <source>
        <dbReference type="ARBA" id="ARBA00022679"/>
    </source>
</evidence>
<keyword evidence="1" id="KW-0808">Transferase</keyword>
<dbReference type="Gene3D" id="3.40.50.510">
    <property type="entry name" value="Phosphotransferase system, mannose-type IIA component"/>
    <property type="match status" value="1"/>
</dbReference>
<dbReference type="SUPFAM" id="SSF53062">
    <property type="entry name" value="PTS system fructose IIA component-like"/>
    <property type="match status" value="1"/>
</dbReference>